<dbReference type="EMBL" id="LR798375">
    <property type="protein sequence ID" value="CAB5227536.1"/>
    <property type="molecule type" value="Genomic_DNA"/>
</dbReference>
<dbReference type="EMBL" id="LR797043">
    <property type="protein sequence ID" value="CAB4182616.1"/>
    <property type="molecule type" value="Genomic_DNA"/>
</dbReference>
<sequence>MGTGLELLAIGGLAMSAVGFIAQQGAASDAKDASMRQAAAQREQAAIASRQADIQNSRQARAAMRQARIQRAVVANTGANAGTIGSSGVQGGIGSIDSQEASNLGYFGQMKDLNQQTTTAQGHQADAVVAGAEATADYQSAGALGKLGGSIFDAGGGFKTIFSKVP</sequence>
<reference evidence="1" key="1">
    <citation type="submission" date="2020-05" db="EMBL/GenBank/DDBJ databases">
        <authorList>
            <person name="Chiriac C."/>
            <person name="Salcher M."/>
            <person name="Ghai R."/>
            <person name="Kavagutti S V."/>
        </authorList>
    </citation>
    <scope>NUCLEOTIDE SEQUENCE</scope>
</reference>
<dbReference type="EMBL" id="LR797390">
    <property type="protein sequence ID" value="CAB4212406.1"/>
    <property type="molecule type" value="Genomic_DNA"/>
</dbReference>
<accession>A0A6J5PKW0</accession>
<evidence type="ECO:0008006" key="5">
    <source>
        <dbReference type="Google" id="ProtNLM"/>
    </source>
</evidence>
<proteinExistence type="predicted"/>
<dbReference type="EMBL" id="LR796848">
    <property type="protein sequence ID" value="CAB4170001.1"/>
    <property type="molecule type" value="Genomic_DNA"/>
</dbReference>
<evidence type="ECO:0000313" key="1">
    <source>
        <dbReference type="EMBL" id="CAB4170001.1"/>
    </source>
</evidence>
<evidence type="ECO:0000313" key="4">
    <source>
        <dbReference type="EMBL" id="CAB5227536.1"/>
    </source>
</evidence>
<gene>
    <name evidence="2" type="ORF">UFOVP1080_13</name>
    <name evidence="3" type="ORF">UFOVP1432_13</name>
    <name evidence="4" type="ORF">UFOVP1528_50</name>
    <name evidence="1" type="ORF">UFOVP905_26</name>
</gene>
<organism evidence="1">
    <name type="scientific">uncultured Caudovirales phage</name>
    <dbReference type="NCBI Taxonomy" id="2100421"/>
    <lineage>
        <taxon>Viruses</taxon>
        <taxon>Duplodnaviria</taxon>
        <taxon>Heunggongvirae</taxon>
        <taxon>Uroviricota</taxon>
        <taxon>Caudoviricetes</taxon>
        <taxon>Peduoviridae</taxon>
        <taxon>Maltschvirus</taxon>
        <taxon>Maltschvirus maltsch</taxon>
    </lineage>
</organism>
<evidence type="ECO:0000313" key="2">
    <source>
        <dbReference type="EMBL" id="CAB4182616.1"/>
    </source>
</evidence>
<name>A0A6J5PKW0_9CAUD</name>
<evidence type="ECO:0000313" key="3">
    <source>
        <dbReference type="EMBL" id="CAB4212406.1"/>
    </source>
</evidence>
<protein>
    <recommendedName>
        <fullName evidence="5">Internal virion protein B</fullName>
    </recommendedName>
</protein>